<gene>
    <name evidence="6" type="primary">LOC105364478</name>
</gene>
<feature type="domain" description="Thioredoxin" evidence="4">
    <location>
        <begin position="39"/>
        <end position="174"/>
    </location>
</feature>
<dbReference type="Gene3D" id="3.40.30.10">
    <property type="entry name" value="Glutaredoxin"/>
    <property type="match status" value="15"/>
</dbReference>
<feature type="domain" description="Thioredoxin" evidence="4">
    <location>
        <begin position="1447"/>
        <end position="1595"/>
    </location>
</feature>
<dbReference type="GeneID" id="105364478"/>
<feature type="compositionally biased region" description="Basic and acidic residues" evidence="1">
    <location>
        <begin position="57"/>
        <end position="72"/>
    </location>
</feature>
<dbReference type="KEGG" id="csol:105364478"/>
<feature type="chain" id="PRO_5042592703" evidence="3">
    <location>
        <begin position="33"/>
        <end position="1727"/>
    </location>
</feature>
<feature type="domain" description="Thioredoxin" evidence="4">
    <location>
        <begin position="1249"/>
        <end position="1362"/>
    </location>
</feature>
<keyword evidence="2" id="KW-0812">Transmembrane</keyword>
<reference evidence="6" key="1">
    <citation type="submission" date="2025-08" db="UniProtKB">
        <authorList>
            <consortium name="RefSeq"/>
        </authorList>
    </citation>
    <scope>IDENTIFICATION</scope>
</reference>
<dbReference type="SUPFAM" id="SSF52833">
    <property type="entry name" value="Thioredoxin-like"/>
    <property type="match status" value="13"/>
</dbReference>
<dbReference type="Pfam" id="PF00085">
    <property type="entry name" value="Thioredoxin"/>
    <property type="match status" value="2"/>
</dbReference>
<keyword evidence="3" id="KW-0732">Signal</keyword>
<keyword evidence="2" id="KW-0472">Membrane</keyword>
<evidence type="ECO:0000259" key="4">
    <source>
        <dbReference type="PROSITE" id="PS51352"/>
    </source>
</evidence>
<dbReference type="RefSeq" id="XP_011500706.1">
    <property type="nucleotide sequence ID" value="XM_011502404.1"/>
</dbReference>
<feature type="transmembrane region" description="Helical" evidence="2">
    <location>
        <begin position="1690"/>
        <end position="1710"/>
    </location>
</feature>
<protein>
    <submittedName>
        <fullName evidence="6">Uncharacterized protein LOC105364478</fullName>
    </submittedName>
</protein>
<proteinExistence type="predicted"/>
<dbReference type="CDD" id="cd02947">
    <property type="entry name" value="TRX_family"/>
    <property type="match status" value="2"/>
</dbReference>
<keyword evidence="5" id="KW-1185">Reference proteome</keyword>
<organism evidence="5 6">
    <name type="scientific">Ceratosolen solmsi marchali</name>
    <dbReference type="NCBI Taxonomy" id="326594"/>
    <lineage>
        <taxon>Eukaryota</taxon>
        <taxon>Metazoa</taxon>
        <taxon>Ecdysozoa</taxon>
        <taxon>Arthropoda</taxon>
        <taxon>Hexapoda</taxon>
        <taxon>Insecta</taxon>
        <taxon>Pterygota</taxon>
        <taxon>Neoptera</taxon>
        <taxon>Endopterygota</taxon>
        <taxon>Hymenoptera</taxon>
        <taxon>Apocrita</taxon>
        <taxon>Proctotrupomorpha</taxon>
        <taxon>Chalcidoidea</taxon>
        <taxon>Agaonidae</taxon>
        <taxon>Agaoninae</taxon>
        <taxon>Ceratosolen</taxon>
    </lineage>
</organism>
<feature type="signal peptide" evidence="3">
    <location>
        <begin position="1"/>
        <end position="32"/>
    </location>
</feature>
<name>A0AAJ6YME2_9HYME</name>
<dbReference type="PANTHER" id="PTHR19991">
    <property type="entry name" value="L 2 01289"/>
    <property type="match status" value="1"/>
</dbReference>
<keyword evidence="2" id="KW-1133">Transmembrane helix</keyword>
<accession>A0AAJ6YME2</accession>
<dbReference type="Proteomes" id="UP000695007">
    <property type="component" value="Unplaced"/>
</dbReference>
<evidence type="ECO:0000256" key="3">
    <source>
        <dbReference type="SAM" id="SignalP"/>
    </source>
</evidence>
<evidence type="ECO:0000313" key="5">
    <source>
        <dbReference type="Proteomes" id="UP000695007"/>
    </source>
</evidence>
<sequence>MSTTNDASRGQQHQRRRCCVALLLLLLTLLGAGPSGPAAVAGARAPVSAKESSTTYKEQHSSSHGKPKDEPVIEEVTSKQLERLLKEKDFVAVYWYARSCTTCDKVLAELEKIDDDTDTFGVDFVKINDKRLAKQYGIKTFPALTYFREKEPIIYEGDLMDEENVLEFLTSLEAMDLPDRIEEVNAKILQKIIEDTDFVAVLFCPESQRCAGTDFNKPDCKKCARALQELENIDDEADQLGIGFVKIADERLAEEYNLGPLPVLVYYRHQIPIVYEHELSKEEDVLEWLVANKSTGDEEDVIEDVTAKTLNTLIGNIDNLVVLFYDHGDEDSMQVLTELEKIDDDCDKHGIQFVKIDDHKAAKEFGIDSIPSIVYFEKQLPNVYDGDLENEDEILEWLLSQLEKDEIEDVTDEMLDRLVKEGKTLAVLFYDNNDRKSQRILNELENIDDECDTMGVIFVKIDNSDEAKEYGIEKIPSLLYFEKGIPTLYEGNLEDEEKVLKWLEYQQQSDHIEDITDEMLDMVIDKMPHVAVLFYDKDQKKSMKILAELENIDDDCDEHNIAFVKIDDADEAKEYGIDEFPTLVLFEKKIPHVYEGDLMNEDQLLGWLIHQKKHSEIPEVTDEMMEKLIETTPYLAVLFYDKDDKQDMRILNELENIDDDLEKEGIVIIRMDNDAEAKEYGIDHLPTLVYFEDKIPALYEGDLLNEDEVLKWLIEQKNTATIEEVTDEILTDLIDEHEYVVVYFTGNCDDGDDCEKVLNELENIDDELDETGIVFVTTEDTNVAKKYGIKNLPALAFFRNKEPLLYKGDIEDEDEVLSWLTDENTLEIPGKIEEVNAKMLENILDENDYVVVFFYKEGDKKSQKILQELENIDEECEEKDIDFVKISDEGIDKEYDLSNLPALAFYRHKFRQIYTGDLMHEEDILDWVLNLRTSTPDIIENVDRKTLQVLINDVEHLAVFFYDDDCESCKEILEELETIDDDTDKHGIQFVKSKDAKLAAEIGIFSFPALVYYETGVPIMYDGNLLDEAEVLDWMVKQKNDASIEEIDRDTLAKYIETKEFLAVIFYKEEDPECPRILRHIELIDDEAIEYGIKIVKMSDRLMAKKYGFRDPPGITYFRKGKYINYDGDIDDEEEILDWLTNPENMELNDHIERVNKKMFQKIRQNSDYVAVFFYSNDCKQCSRVLGEIELIDDEADAAGINFVKIDDKQLAKEYGVFALPGILFFKLGSKEPVIYAGDLYDEQQILQWLMTQKDPSGEVIEALDGEELLNLIRESESLAVYFYSDDCEHCASILEELENIDDDCDRHGITFVKTQDFKVAEDYGVTDFPVLVYYEHQIPNVFEGNLAEEEEVLQWLITQKTEDRIELITRTMLESFVEDTQYLAVYFYKQNCFICDEILEGLEKIDDECDVFGIHLVKIQDPQLAKRYSIKTFPALVYFRNGNPLLFEGDLQNEESVLEWLIDDDNRELADEIEAVNCRMLERLLEESPFLAVFFYDEDCPECDEILEALEKIDGEADLFGIDFVKVSAPEAAEKYGILNVPSLVYFRKKTPLIYDGDLTQEEKILHWLTSQDVFEIKNEIEEVNKKMLDKLLDENEYLAVFFYEHGTKESGEVNEKLENIDSETDNLDIIFVKMADPRYARKWGVTKLPAIVYFRKRFPSIYRGDMKNEDDVLEWLRKNRFRQPELNIYMYMLIAVAILFAMYTGFLLSCFRSEPPPPVTHPKQA</sequence>
<evidence type="ECO:0000313" key="6">
    <source>
        <dbReference type="RefSeq" id="XP_011500706.1"/>
    </source>
</evidence>
<feature type="region of interest" description="Disordered" evidence="1">
    <location>
        <begin position="51"/>
        <end position="72"/>
    </location>
</feature>
<dbReference type="PROSITE" id="PS51352">
    <property type="entry name" value="THIOREDOXIN_2"/>
    <property type="match status" value="5"/>
</dbReference>
<feature type="domain" description="Thioredoxin" evidence="4">
    <location>
        <begin position="369"/>
        <end position="508"/>
    </location>
</feature>
<dbReference type="InterPro" id="IPR036249">
    <property type="entry name" value="Thioredoxin-like_sf"/>
</dbReference>
<dbReference type="CTD" id="46017"/>
<dbReference type="Pfam" id="PF13848">
    <property type="entry name" value="Thioredoxin_6"/>
    <property type="match status" value="3"/>
</dbReference>
<dbReference type="InterPro" id="IPR013766">
    <property type="entry name" value="Thioredoxin_domain"/>
</dbReference>
<feature type="domain" description="Thioredoxin" evidence="4">
    <location>
        <begin position="698"/>
        <end position="825"/>
    </location>
</feature>
<dbReference type="PANTHER" id="PTHR19991:SF3">
    <property type="entry name" value="LETHAL (2) 01289, ISOFORM F"/>
    <property type="match status" value="1"/>
</dbReference>
<dbReference type="CDD" id="cd02961">
    <property type="entry name" value="PDI_a_family"/>
    <property type="match status" value="9"/>
</dbReference>
<evidence type="ECO:0000256" key="1">
    <source>
        <dbReference type="SAM" id="MobiDB-lite"/>
    </source>
</evidence>
<evidence type="ECO:0000256" key="2">
    <source>
        <dbReference type="SAM" id="Phobius"/>
    </source>
</evidence>